<comment type="caution">
    <text evidence="5">The sequence shown here is derived from an EMBL/GenBank/DDBJ whole genome shotgun (WGS) entry which is preliminary data.</text>
</comment>
<dbReference type="SUPFAM" id="SSF160246">
    <property type="entry name" value="EspE N-terminal domain-like"/>
    <property type="match status" value="1"/>
</dbReference>
<dbReference type="PROSITE" id="PS00662">
    <property type="entry name" value="T2SP_E"/>
    <property type="match status" value="1"/>
</dbReference>
<organism evidence="5 6">
    <name type="scientific">Anaerotalea alkaliphila</name>
    <dbReference type="NCBI Taxonomy" id="2662126"/>
    <lineage>
        <taxon>Bacteria</taxon>
        <taxon>Bacillati</taxon>
        <taxon>Bacillota</taxon>
        <taxon>Clostridia</taxon>
        <taxon>Eubacteriales</taxon>
        <taxon>Anaerotalea</taxon>
    </lineage>
</organism>
<dbReference type="GO" id="GO:0016887">
    <property type="term" value="F:ATP hydrolysis activity"/>
    <property type="evidence" value="ECO:0007669"/>
    <property type="project" value="TreeGrafter"/>
</dbReference>
<evidence type="ECO:0000256" key="3">
    <source>
        <dbReference type="ARBA" id="ARBA00022840"/>
    </source>
</evidence>
<dbReference type="SUPFAM" id="SSF52540">
    <property type="entry name" value="P-loop containing nucleoside triphosphate hydrolases"/>
    <property type="match status" value="1"/>
</dbReference>
<evidence type="ECO:0000313" key="5">
    <source>
        <dbReference type="EMBL" id="NDL68229.1"/>
    </source>
</evidence>
<evidence type="ECO:0000256" key="2">
    <source>
        <dbReference type="ARBA" id="ARBA00022741"/>
    </source>
</evidence>
<dbReference type="EMBL" id="JAAEEH010000031">
    <property type="protein sequence ID" value="NDL68229.1"/>
    <property type="molecule type" value="Genomic_DNA"/>
</dbReference>
<dbReference type="Pfam" id="PF00437">
    <property type="entry name" value="T2SSE"/>
    <property type="match status" value="1"/>
</dbReference>
<dbReference type="PANTHER" id="PTHR30258">
    <property type="entry name" value="TYPE II SECRETION SYSTEM PROTEIN GSPE-RELATED"/>
    <property type="match status" value="1"/>
</dbReference>
<dbReference type="GO" id="GO:0005886">
    <property type="term" value="C:plasma membrane"/>
    <property type="evidence" value="ECO:0007669"/>
    <property type="project" value="TreeGrafter"/>
</dbReference>
<evidence type="ECO:0000259" key="4">
    <source>
        <dbReference type="PROSITE" id="PS00662"/>
    </source>
</evidence>
<dbReference type="FunFam" id="3.40.50.300:FF:000398">
    <property type="entry name" value="Type IV pilus assembly ATPase PilB"/>
    <property type="match status" value="1"/>
</dbReference>
<dbReference type="AlphaFoldDB" id="A0A7X5HX04"/>
<dbReference type="PANTHER" id="PTHR30258:SF1">
    <property type="entry name" value="PROTEIN TRANSPORT PROTEIN HOFB HOMOLOG"/>
    <property type="match status" value="1"/>
</dbReference>
<dbReference type="FunFam" id="3.30.300.160:FF:000002">
    <property type="entry name" value="Type II secretion system protein E"/>
    <property type="match status" value="1"/>
</dbReference>
<evidence type="ECO:0000313" key="6">
    <source>
        <dbReference type="Proteomes" id="UP000461585"/>
    </source>
</evidence>
<dbReference type="FunFam" id="3.30.450.90:FF:000001">
    <property type="entry name" value="Type II secretion system ATPase GspE"/>
    <property type="match status" value="1"/>
</dbReference>
<evidence type="ECO:0000256" key="1">
    <source>
        <dbReference type="ARBA" id="ARBA00006611"/>
    </source>
</evidence>
<proteinExistence type="inferred from homology"/>
<dbReference type="Pfam" id="PF05157">
    <property type="entry name" value="MshEN"/>
    <property type="match status" value="1"/>
</dbReference>
<comment type="similarity">
    <text evidence="1">Belongs to the GSP E family.</text>
</comment>
<dbReference type="Gene3D" id="3.30.300.160">
    <property type="entry name" value="Type II secretion system, protein E, N-terminal domain"/>
    <property type="match status" value="1"/>
</dbReference>
<dbReference type="Proteomes" id="UP000461585">
    <property type="component" value="Unassembled WGS sequence"/>
</dbReference>
<dbReference type="InterPro" id="IPR027417">
    <property type="entry name" value="P-loop_NTPase"/>
</dbReference>
<feature type="domain" description="Bacterial type II secretion system protein E" evidence="4">
    <location>
        <begin position="382"/>
        <end position="396"/>
    </location>
</feature>
<dbReference type="RefSeq" id="WP_162370953.1">
    <property type="nucleotide sequence ID" value="NZ_JAAEEH010000031.1"/>
</dbReference>
<keyword evidence="2" id="KW-0547">Nucleotide-binding</keyword>
<dbReference type="InterPro" id="IPR001482">
    <property type="entry name" value="T2SS/T4SS_dom"/>
</dbReference>
<sequence length="561" mass="62534">MKTKNKRIGDLLVELGVISELQLEHALELQKEKKMLLGKVLLEEGYVTEEQIVDVLEVQYGIRSVKLDKYNIDPVATSLISEKMAKRYMLIPVKLDEENLIVAMADPMNILALDDLKLATGYEVTPLIATEREILIAIEQYYKKKSAENTLEEFSSTFGGTMEKDITEEDLELLSQVSNAPVVKLVDSIIIQAVDGQVSDIHIEPEEDKVRIRYRVDGDLMEHMALGRRSLSAIITRIKIMGHLDIAENRVPQDGRVEMVLNGHSIDMRISVMPTVYGEKVVIRLLDRSSKILTLGDLGMSKEAMELYRKIIKAPNGIILVTGPTGSGKSTTLYATLMEINDIRRNVITVEDPVEYKLSGINQTQVNDKAGLTFARCLRSILRQDPDIIMIGEIRDGETAQIAVRAAITGHLVLSTLHTNDTASTMARLVNMGVENYLISSSVVGIIAQRLVKRICTNCKEPYEAHPSELHMLEKERATLFRGAGCNMCNHTGYRGRIAIYEILPVTRKIKNIVTAGGTTEEIRDMAVEEGMLSLHQSARDLVLSGVTTVEEMVRISSSME</sequence>
<protein>
    <submittedName>
        <fullName evidence="5">Flp pilus assembly complex ATPase component</fullName>
    </submittedName>
</protein>
<gene>
    <name evidence="5" type="primary">cpaF</name>
    <name evidence="5" type="ORF">GXN74_10795</name>
</gene>
<dbReference type="InterPro" id="IPR037257">
    <property type="entry name" value="T2SS_E_N_sf"/>
</dbReference>
<dbReference type="CDD" id="cd01129">
    <property type="entry name" value="PulE-GspE-like"/>
    <property type="match status" value="1"/>
</dbReference>
<name>A0A7X5HX04_9FIRM</name>
<dbReference type="Gene3D" id="3.30.450.90">
    <property type="match status" value="1"/>
</dbReference>
<keyword evidence="3" id="KW-0067">ATP-binding</keyword>
<dbReference type="Gene3D" id="3.40.50.300">
    <property type="entry name" value="P-loop containing nucleotide triphosphate hydrolases"/>
    <property type="match status" value="1"/>
</dbReference>
<dbReference type="InterPro" id="IPR007831">
    <property type="entry name" value="T2SS_GspE_N"/>
</dbReference>
<reference evidence="5 6" key="1">
    <citation type="submission" date="2020-01" db="EMBL/GenBank/DDBJ databases">
        <title>Anaeroalcalibacter tamaniensis gen. nov., sp. nov., moderately halophilic strictly anaerobic fermenter bacterium from mud volcano of Taman peninsula.</title>
        <authorList>
            <person name="Frolova A."/>
            <person name="Merkel A.Y."/>
            <person name="Slobodkin A.I."/>
        </authorList>
    </citation>
    <scope>NUCLEOTIDE SEQUENCE [LARGE SCALE GENOMIC DNA]</scope>
    <source>
        <strain evidence="5 6">F-3ap</strain>
    </source>
</reference>
<keyword evidence="6" id="KW-1185">Reference proteome</keyword>
<accession>A0A7X5HX04</accession>
<dbReference type="GO" id="GO:0005524">
    <property type="term" value="F:ATP binding"/>
    <property type="evidence" value="ECO:0007669"/>
    <property type="project" value="UniProtKB-KW"/>
</dbReference>